<feature type="region of interest" description="Disordered" evidence="5">
    <location>
        <begin position="1934"/>
        <end position="1990"/>
    </location>
</feature>
<evidence type="ECO:0000259" key="6">
    <source>
        <dbReference type="Pfam" id="PF07926"/>
    </source>
</evidence>
<keyword evidence="3" id="KW-0539">Nucleus</keyword>
<feature type="coiled-coil region" evidence="4">
    <location>
        <begin position="16"/>
        <end position="236"/>
    </location>
</feature>
<evidence type="ECO:0000313" key="9">
    <source>
        <dbReference type="Proteomes" id="UP000355283"/>
    </source>
</evidence>
<feature type="coiled-coil region" evidence="4">
    <location>
        <begin position="518"/>
        <end position="545"/>
    </location>
</feature>
<feature type="compositionally biased region" description="Low complexity" evidence="5">
    <location>
        <begin position="1503"/>
        <end position="1513"/>
    </location>
</feature>
<protein>
    <submittedName>
        <fullName evidence="8">Uncharacterized protein</fullName>
    </submittedName>
</protein>
<dbReference type="PANTHER" id="PTHR18898:SF2">
    <property type="entry name" value="NUCLEOPROTEIN TPR"/>
    <property type="match status" value="1"/>
</dbReference>
<feature type="compositionally biased region" description="Polar residues" evidence="5">
    <location>
        <begin position="1871"/>
        <end position="1885"/>
    </location>
</feature>
<dbReference type="GO" id="GO:0006406">
    <property type="term" value="P:mRNA export from nucleus"/>
    <property type="evidence" value="ECO:0007669"/>
    <property type="project" value="TreeGrafter"/>
</dbReference>
<feature type="region of interest" description="Disordered" evidence="5">
    <location>
        <begin position="996"/>
        <end position="1017"/>
    </location>
</feature>
<gene>
    <name evidence="8" type="ORF">NSK_006874</name>
</gene>
<evidence type="ECO:0000259" key="7">
    <source>
        <dbReference type="Pfam" id="PF25785"/>
    </source>
</evidence>
<dbReference type="Pfam" id="PF07926">
    <property type="entry name" value="TPR_MLP1_2"/>
    <property type="match status" value="1"/>
</dbReference>
<feature type="region of interest" description="Disordered" evidence="5">
    <location>
        <begin position="1383"/>
        <end position="1405"/>
    </location>
</feature>
<keyword evidence="9" id="KW-1185">Reference proteome</keyword>
<feature type="coiled-coil region" evidence="4">
    <location>
        <begin position="1204"/>
        <end position="1243"/>
    </location>
</feature>
<sequence>MSSAPGEDDAGKDEVYHDLERRYILLQQDHARCKKEGEELQARLTSSTETSAQDKAKITELQQALAARESAVAEQQRAAEGKEHDVRRLTELLARANKELDSNKAFLHVKDEAVTKLEERLRQVTSEKTALETEVLPTRVDVDRLRRELDGCQVRLRDAEAEVNLRLEELNDERKRASSLRLDLENKLNRAESSVSELQERVTGLEGHLRSRDAALQQKEEEVRAQVKQFSEIESRFDAELEAQRRVARLQEEQRKEAFTARDALLQEVQSLKGAYERQLQQQKERLQAQREKYEKLLEELNQEHQERLALLEEELRAERKARAALEKQAPVGASALPQTAAARALASLTQDVSLTERLNQLADLETALHKERSEKERFKFFAQQLTKEIGEKAPILAKERRERDLIAKSYDKVVAQLGQATQDLVSTQRRLQQLGEERETLIAKQRGHDQQVEDLSRQVQLLLHERMKARAAEAGTERAIVLASSSSQRQSHAALPASTNQAASRNLAESLLTFKDVRELQTRNAELLAVVRKLTDEKATHQQEGELALVPAAVQHELGNAHKELKRLGEDREAMRAAVATIASERDMYRLLLVKAESRLLAVGETPPSVQSEQRQPNQLQLPATAEAKSAVAGPSAREVELETKLRDAMDRLGRLEELYNEQVKVCESLRTDVSVARQDATLSKADATFYHERYKRSQEDLDKNREDQQSFMSEVQALRAREHALEKALSEKGHDLEAARDEARRFRISLQQATVEKEVAAGAEKRLEQDLVQKRAEVERLTKVLETSQSLSASLTARTDAEREHLESDRKSLQAQLVAMRNDLHEERAAAEAKVTAQTNEVRVAKAKSEEDVKVLSEQRGEILELKVQLNAANEKAASLLRQLEGTQKRLDSLTTSGTVSAIAVREASEKEMELERLTQEMGEVKAKLAVVEGQRDTFKAASEAHERQMRELQARWEASEKEANETVAKARAEVENLRKRLEEGLETTRAAVQENHGLREAQNQATEAAKKEKQDMLEQLEAARKAAEHAQGREAELLAEANRASETAEMAKEQYRRELQLHAEAEAGMTELRKELETVRGSKAEVDDRLAQVNASALEKERAYATELERLGEASRKEKQRADELQEQNKVMHAQLSVLADHLKKLQEDRVHALGARDGSMGAGAGGAESSGEQAIGGSSAMAEADKLRRAIIDLQGVAHYHRTQKELMEAGKEAAEMEAVRYKSTAQQLQKLLDQSRRELAEERKPRPTPESEREHAALLVQVQEISTLKDALAHIRQEKDRLEKRLRAAEKEVVDLQKAAGPAQQKEQQLEAERKALMAERDSLQQEVTAYSERLSSMVTRFHQIDPEVHRKLASHLEELQKARIPELERQIKEAEAKGLEQGKRAEEAEKKVADLERRAQEGENKAAAALRVTHAAKRQINTLKQESEGLSAEKTRLEGEMATLKAEVESARGEGGTNAAKVKALEEEAARLRVSDAQMKSEITSLKQQAQQQQQQQALAAAKAAAANVPAPSTEPSEQQKEMAKLQTELDAAKGTVQRVKEAGRSALNMKEVFKTKLKEVQEKYKELATEVNECRAQEGKELIPEAEIMVVMSAPKAIPLASATSQSAGAATTGGSGTGAGSAAAGGAGRGGGRVSGRKATGRGLPTGGRGTGGRTTGAAVAGTTGGRKAPATQTKVATSPTQQKQHAQGTDEAPAAATTATVTGTGETSAGQKQQQQQQQVRQSTTGVKRSIGSPATSSEAQKGKEAGTGGGQGEAAEAAVPKRAKFDPSGTSGQQDQTAASNQQQQLECQTTQDKDTPSQSASPMEVNKEVASTPAGIPGSPASRSTVGLNPRAGTFMPGSTPTKPPGSSSGSSTTIPASSQPSTFSAQPAATTRNSESGAGAADTSTSSKPSSFASFGTSTTPAFGGAVRPSFGFGGTALASTTTGAKPDNANVSTPSSGAVPPPFGSGATLGSGFGGAGGGGGGGGRPGGATFGAFGATSTSSTPSMFSPFSFSTSSSGMAAGKTAPAPGAAANPSGISPAPASIAATTPAASSTTPEEVPAGGATAGSGSGAGAAGKHVGQTEHDKMLRRAMRFGPQAPAPLEAKAAEEGPNAAATEGPEDKGQEGDTGREPGAES</sequence>
<feature type="compositionally biased region" description="Low complexity" evidence="5">
    <location>
        <begin position="1886"/>
        <end position="1906"/>
    </location>
</feature>
<feature type="compositionally biased region" description="Low complexity" evidence="5">
    <location>
        <begin position="1698"/>
        <end position="1731"/>
    </location>
</feature>
<feature type="coiled-coil region" evidence="4">
    <location>
        <begin position="262"/>
        <end position="329"/>
    </location>
</feature>
<feature type="compositionally biased region" description="Polar residues" evidence="5">
    <location>
        <begin position="1732"/>
        <end position="1747"/>
    </location>
</feature>
<dbReference type="PANTHER" id="PTHR18898">
    <property type="entry name" value="NUCLEOPROTEIN TPR-RELATED"/>
    <property type="match status" value="1"/>
</dbReference>
<feature type="coiled-coil region" evidence="4">
    <location>
        <begin position="1529"/>
        <end position="1584"/>
    </location>
</feature>
<feature type="compositionally biased region" description="Low complexity" evidence="5">
    <location>
        <begin position="1848"/>
        <end position="1870"/>
    </location>
</feature>
<feature type="coiled-coil region" evidence="4">
    <location>
        <begin position="1111"/>
        <end position="1138"/>
    </location>
</feature>
<feature type="compositionally biased region" description="Gly residues" evidence="5">
    <location>
        <begin position="2056"/>
        <end position="2066"/>
    </location>
</feature>
<dbReference type="GO" id="GO:0005643">
    <property type="term" value="C:nuclear pore"/>
    <property type="evidence" value="ECO:0007669"/>
    <property type="project" value="TreeGrafter"/>
</dbReference>
<proteinExistence type="predicted"/>
<feature type="compositionally biased region" description="Gly residues" evidence="5">
    <location>
        <begin position="1652"/>
        <end position="1663"/>
    </location>
</feature>
<feature type="coiled-coil region" evidence="4">
    <location>
        <begin position="418"/>
        <end position="473"/>
    </location>
</feature>
<feature type="region of interest" description="Disordered" evidence="5">
    <location>
        <begin position="791"/>
        <end position="812"/>
    </location>
</feature>
<dbReference type="Gene3D" id="1.10.287.1490">
    <property type="match status" value="1"/>
</dbReference>
<reference evidence="8 9" key="1">
    <citation type="submission" date="2019-01" db="EMBL/GenBank/DDBJ databases">
        <title>Nuclear Genome Assembly of the Microalgal Biofuel strain Nannochloropsis salina CCMP1776.</title>
        <authorList>
            <person name="Hovde B."/>
        </authorList>
    </citation>
    <scope>NUCLEOTIDE SEQUENCE [LARGE SCALE GENOMIC DNA]</scope>
    <source>
        <strain evidence="8 9">CCMP1776</strain>
    </source>
</reference>
<feature type="coiled-coil region" evidence="4">
    <location>
        <begin position="1270"/>
        <end position="1339"/>
    </location>
</feature>
<keyword evidence="2 4" id="KW-0175">Coiled coil</keyword>
<dbReference type="EMBL" id="SDOX01000122">
    <property type="protein sequence ID" value="TFJ81623.1"/>
    <property type="molecule type" value="Genomic_DNA"/>
</dbReference>
<accession>A0A4D9CVV2</accession>
<dbReference type="GO" id="GO:0017056">
    <property type="term" value="F:structural constituent of nuclear pore"/>
    <property type="evidence" value="ECO:0007669"/>
    <property type="project" value="TreeGrafter"/>
</dbReference>
<dbReference type="Pfam" id="PF25785">
    <property type="entry name" value="TPR"/>
    <property type="match status" value="1"/>
</dbReference>
<feature type="domain" description="Nucleoprotein TPR/MLP1-2" evidence="6">
    <location>
        <begin position="1014"/>
        <end position="1140"/>
    </location>
</feature>
<evidence type="ECO:0000313" key="8">
    <source>
        <dbReference type="EMBL" id="TFJ81623.1"/>
    </source>
</evidence>
<feature type="compositionally biased region" description="Low complexity" evidence="5">
    <location>
        <begin position="1783"/>
        <end position="1801"/>
    </location>
</feature>
<feature type="compositionally biased region" description="Polar residues" evidence="5">
    <location>
        <begin position="1679"/>
        <end position="1696"/>
    </location>
</feature>
<feature type="compositionally biased region" description="Low complexity" evidence="5">
    <location>
        <begin position="2005"/>
        <end position="2048"/>
    </location>
</feature>
<comment type="caution">
    <text evidence="8">The sequence shown here is derived from an EMBL/GenBank/DDBJ whole genome shotgun (WGS) entry which is preliminary data.</text>
</comment>
<feature type="region of interest" description="Disordered" evidence="5">
    <location>
        <begin position="2005"/>
        <end position="2128"/>
    </location>
</feature>
<feature type="compositionally biased region" description="Low complexity" evidence="5">
    <location>
        <begin position="2088"/>
        <end position="2109"/>
    </location>
</feature>
<feature type="compositionally biased region" description="Basic and acidic residues" evidence="5">
    <location>
        <begin position="2111"/>
        <end position="2128"/>
    </location>
</feature>
<feature type="domain" description="NUA/TPR/MLP1-2-like" evidence="7">
    <location>
        <begin position="433"/>
        <end position="539"/>
    </location>
</feature>
<evidence type="ECO:0000256" key="1">
    <source>
        <dbReference type="ARBA" id="ARBA00004123"/>
    </source>
</evidence>
<evidence type="ECO:0000256" key="3">
    <source>
        <dbReference type="ARBA" id="ARBA00023242"/>
    </source>
</evidence>
<dbReference type="OrthoDB" id="343070at2759"/>
<organism evidence="8 9">
    <name type="scientific">Nannochloropsis salina CCMP1776</name>
    <dbReference type="NCBI Taxonomy" id="1027361"/>
    <lineage>
        <taxon>Eukaryota</taxon>
        <taxon>Sar</taxon>
        <taxon>Stramenopiles</taxon>
        <taxon>Ochrophyta</taxon>
        <taxon>Eustigmatophyceae</taxon>
        <taxon>Eustigmatales</taxon>
        <taxon>Monodopsidaceae</taxon>
        <taxon>Microchloropsis</taxon>
        <taxon>Microchloropsis salina</taxon>
    </lineage>
</organism>
<evidence type="ECO:0000256" key="5">
    <source>
        <dbReference type="SAM" id="MobiDB-lite"/>
    </source>
</evidence>
<feature type="compositionally biased region" description="Basic and acidic residues" evidence="5">
    <location>
        <begin position="801"/>
        <end position="812"/>
    </location>
</feature>
<dbReference type="InterPro" id="IPR012929">
    <property type="entry name" value="Nucleoprot-TPR/MLP1-2_dom"/>
</dbReference>
<feature type="region of interest" description="Disordered" evidence="5">
    <location>
        <begin position="1503"/>
        <end position="1526"/>
    </location>
</feature>
<dbReference type="InterPro" id="IPR057974">
    <property type="entry name" value="NUA/TPR/MLP1-2-like_dom"/>
</dbReference>
<comment type="subcellular location">
    <subcellularLocation>
        <location evidence="1">Nucleus</location>
    </subcellularLocation>
</comment>
<name>A0A4D9CVV2_9STRA</name>
<evidence type="ECO:0000256" key="4">
    <source>
        <dbReference type="SAM" id="Coils"/>
    </source>
</evidence>
<dbReference type="GO" id="GO:0006606">
    <property type="term" value="P:protein import into nucleus"/>
    <property type="evidence" value="ECO:0007669"/>
    <property type="project" value="InterPro"/>
</dbReference>
<feature type="compositionally biased region" description="Gly residues" evidence="5">
    <location>
        <begin position="1960"/>
        <end position="1983"/>
    </location>
</feature>
<feature type="region of interest" description="Disordered" evidence="5">
    <location>
        <begin position="1614"/>
        <end position="1906"/>
    </location>
</feature>
<dbReference type="Proteomes" id="UP000355283">
    <property type="component" value="Unassembled WGS sequence"/>
</dbReference>
<feature type="compositionally biased region" description="Gly residues" evidence="5">
    <location>
        <begin position="1619"/>
        <end position="1642"/>
    </location>
</feature>
<evidence type="ECO:0000256" key="2">
    <source>
        <dbReference type="ARBA" id="ARBA00023054"/>
    </source>
</evidence>